<comment type="caution">
    <text evidence="1">The sequence shown here is derived from an EMBL/GenBank/DDBJ whole genome shotgun (WGS) entry which is preliminary data.</text>
</comment>
<dbReference type="EMBL" id="WJXW01000005">
    <property type="protein sequence ID" value="KAF9735842.1"/>
    <property type="molecule type" value="Genomic_DNA"/>
</dbReference>
<keyword evidence="2" id="KW-1185">Reference proteome</keyword>
<accession>A0A9P6GHK4</accession>
<dbReference type="Proteomes" id="UP000756921">
    <property type="component" value="Unassembled WGS sequence"/>
</dbReference>
<proteinExistence type="predicted"/>
<organism evidence="1 2">
    <name type="scientific">Paraphaeosphaeria minitans</name>
    <dbReference type="NCBI Taxonomy" id="565426"/>
    <lineage>
        <taxon>Eukaryota</taxon>
        <taxon>Fungi</taxon>
        <taxon>Dikarya</taxon>
        <taxon>Ascomycota</taxon>
        <taxon>Pezizomycotina</taxon>
        <taxon>Dothideomycetes</taxon>
        <taxon>Pleosporomycetidae</taxon>
        <taxon>Pleosporales</taxon>
        <taxon>Massarineae</taxon>
        <taxon>Didymosphaeriaceae</taxon>
        <taxon>Paraphaeosphaeria</taxon>
    </lineage>
</organism>
<evidence type="ECO:0000313" key="1">
    <source>
        <dbReference type="EMBL" id="KAF9735842.1"/>
    </source>
</evidence>
<dbReference type="AlphaFoldDB" id="A0A9P6GHK4"/>
<gene>
    <name evidence="1" type="ORF">PMIN01_05757</name>
</gene>
<protein>
    <submittedName>
        <fullName evidence="1">Uncharacterized protein</fullName>
    </submittedName>
</protein>
<reference evidence="1" key="1">
    <citation type="journal article" date="2020" name="Mol. Plant Microbe Interact.">
        <title>Genome Sequence of the Biocontrol Agent Coniothyrium minitans strain Conio (IMI 134523).</title>
        <authorList>
            <person name="Patel D."/>
            <person name="Shittu T.A."/>
            <person name="Baroncelli R."/>
            <person name="Muthumeenakshi S."/>
            <person name="Osborne T.H."/>
            <person name="Janganan T.K."/>
            <person name="Sreenivasaprasad S."/>
        </authorList>
    </citation>
    <scope>NUCLEOTIDE SEQUENCE</scope>
    <source>
        <strain evidence="1">Conio</strain>
    </source>
</reference>
<sequence length="155" mass="16515">MPSRIPTHGRICDGDGSGEWIGENRMDRDAAQYLGICRDLLGWGAGAGEVGSSCENVLEDVWKVSWRGNGRSVEAHRVVRRQMGYIGWWVDLPMDGSAGGGGCGLVRCGAVLGAIAPVSSQLWGSGGGLGEYMDNSSGRLHKQYALWIFDGKSLG</sequence>
<name>A0A9P6GHK4_9PLEO</name>
<evidence type="ECO:0000313" key="2">
    <source>
        <dbReference type="Proteomes" id="UP000756921"/>
    </source>
</evidence>